<reference evidence="2 3" key="1">
    <citation type="journal article" date="2019" name="Environ. Microbiol.">
        <title>Species interactions and distinct microbial communities in high Arctic permafrost affected cryosols are associated with the CH4 and CO2 gas fluxes.</title>
        <authorList>
            <person name="Altshuler I."/>
            <person name="Hamel J."/>
            <person name="Turney S."/>
            <person name="Magnuson E."/>
            <person name="Levesque R."/>
            <person name="Greer C."/>
            <person name="Whyte L.G."/>
        </authorList>
    </citation>
    <scope>NUCLEOTIDE SEQUENCE [LARGE SCALE GENOMIC DNA]</scope>
    <source>
        <strain evidence="2 3">S9.3A</strain>
    </source>
</reference>
<keyword evidence="3" id="KW-1185">Reference proteome</keyword>
<evidence type="ECO:0000313" key="2">
    <source>
        <dbReference type="EMBL" id="TPG14130.1"/>
    </source>
</evidence>
<evidence type="ECO:0000256" key="1">
    <source>
        <dbReference type="ARBA" id="ARBA00006479"/>
    </source>
</evidence>
<sequence>MLPPSPSGATTEVVAAVDVGGTRIKAALVDRSYTVLAQTTTPTPADIGADIGGAVAATVKALLESVPPGQAAQLVGCGVVVPGLVDEEDGIGIYSSNLGWRDLDIRAQVESFLGLPAVVGHDVRAGLLAESRLGAAGGHRQVLFMPLGTGIAGALLLDGSVVSGDGWAGELGHVVIDPSGPPCPCGQRGCLEVLASAGAIERIYRSQSHERLSAEDIAARAEAGESLASSVWAGAVRALGQAIVMTVTLTGVDLVLVGGGLSQSGEVLLRPLRDDVAGRLTFQRPPTIQRAGLGDRAGSLGAACLIWDSL</sequence>
<protein>
    <submittedName>
        <fullName evidence="2">ROK family protein</fullName>
    </submittedName>
</protein>
<dbReference type="Proteomes" id="UP000317722">
    <property type="component" value="Unassembled WGS sequence"/>
</dbReference>
<dbReference type="Gene3D" id="3.30.420.40">
    <property type="match status" value="2"/>
</dbReference>
<organism evidence="2 3">
    <name type="scientific">Pedococcus bigeumensis</name>
    <dbReference type="NCBI Taxonomy" id="433644"/>
    <lineage>
        <taxon>Bacteria</taxon>
        <taxon>Bacillati</taxon>
        <taxon>Actinomycetota</taxon>
        <taxon>Actinomycetes</taxon>
        <taxon>Micrococcales</taxon>
        <taxon>Intrasporangiaceae</taxon>
        <taxon>Pedococcus</taxon>
    </lineage>
</organism>
<dbReference type="SUPFAM" id="SSF53067">
    <property type="entry name" value="Actin-like ATPase domain"/>
    <property type="match status" value="1"/>
</dbReference>
<comment type="caution">
    <text evidence="2">The sequence shown here is derived from an EMBL/GenBank/DDBJ whole genome shotgun (WGS) entry which is preliminary data.</text>
</comment>
<comment type="similarity">
    <text evidence="1">Belongs to the ROK (NagC/XylR) family.</text>
</comment>
<accession>A0A502CNI4</accession>
<dbReference type="AlphaFoldDB" id="A0A502CNI4"/>
<dbReference type="OrthoDB" id="9815677at2"/>
<proteinExistence type="inferred from homology"/>
<dbReference type="Pfam" id="PF00480">
    <property type="entry name" value="ROK"/>
    <property type="match status" value="1"/>
</dbReference>
<gene>
    <name evidence="2" type="ORF">EAH86_16765</name>
</gene>
<dbReference type="PANTHER" id="PTHR18964:SF149">
    <property type="entry name" value="BIFUNCTIONAL UDP-N-ACETYLGLUCOSAMINE 2-EPIMERASE_N-ACETYLMANNOSAMINE KINASE"/>
    <property type="match status" value="1"/>
</dbReference>
<dbReference type="InterPro" id="IPR043129">
    <property type="entry name" value="ATPase_NBD"/>
</dbReference>
<dbReference type="PANTHER" id="PTHR18964">
    <property type="entry name" value="ROK (REPRESSOR, ORF, KINASE) FAMILY"/>
    <property type="match status" value="1"/>
</dbReference>
<dbReference type="EMBL" id="RCZM01000006">
    <property type="protein sequence ID" value="TPG14130.1"/>
    <property type="molecule type" value="Genomic_DNA"/>
</dbReference>
<dbReference type="InterPro" id="IPR000600">
    <property type="entry name" value="ROK"/>
</dbReference>
<name>A0A502CNI4_9MICO</name>
<evidence type="ECO:0000313" key="3">
    <source>
        <dbReference type="Proteomes" id="UP000317722"/>
    </source>
</evidence>